<name>A0A1I0RWB7_9FIRM</name>
<accession>A0A1I0RWB7</accession>
<keyword evidence="2" id="KW-1185">Reference proteome</keyword>
<protein>
    <submittedName>
        <fullName evidence="1">Uncharacterized protein</fullName>
    </submittedName>
</protein>
<evidence type="ECO:0000313" key="2">
    <source>
        <dbReference type="Proteomes" id="UP000199701"/>
    </source>
</evidence>
<evidence type="ECO:0000313" key="1">
    <source>
        <dbReference type="EMBL" id="SEW45817.1"/>
    </source>
</evidence>
<dbReference type="EMBL" id="FOJI01000027">
    <property type="protein sequence ID" value="SEW45817.1"/>
    <property type="molecule type" value="Genomic_DNA"/>
</dbReference>
<organism evidence="1 2">
    <name type="scientific">[Clostridium] fimetarium</name>
    <dbReference type="NCBI Taxonomy" id="99656"/>
    <lineage>
        <taxon>Bacteria</taxon>
        <taxon>Bacillati</taxon>
        <taxon>Bacillota</taxon>
        <taxon>Clostridia</taxon>
        <taxon>Lachnospirales</taxon>
        <taxon>Lachnospiraceae</taxon>
    </lineage>
</organism>
<reference evidence="1 2" key="1">
    <citation type="submission" date="2016-10" db="EMBL/GenBank/DDBJ databases">
        <authorList>
            <person name="de Groot N.N."/>
        </authorList>
    </citation>
    <scope>NUCLEOTIDE SEQUENCE [LARGE SCALE GENOMIC DNA]</scope>
    <source>
        <strain evidence="1 2">DSM 9179</strain>
    </source>
</reference>
<proteinExistence type="predicted"/>
<gene>
    <name evidence="1" type="ORF">SAMN05421659_12716</name>
</gene>
<dbReference type="Proteomes" id="UP000199701">
    <property type="component" value="Unassembled WGS sequence"/>
</dbReference>
<sequence>MFEYIEDKNRMKTAENCGICRESMERKKTIDFIICFMIR</sequence>
<dbReference type="AlphaFoldDB" id="A0A1I0RWB7"/>